<accession>A0AAJ0DR16</accession>
<name>A0AAJ0DR16_9PEZI</name>
<evidence type="ECO:0000256" key="2">
    <source>
        <dbReference type="SAM" id="Phobius"/>
    </source>
</evidence>
<feature type="transmembrane region" description="Helical" evidence="2">
    <location>
        <begin position="26"/>
        <end position="48"/>
    </location>
</feature>
<reference evidence="3" key="1">
    <citation type="submission" date="2016-11" db="EMBL/GenBank/DDBJ databases">
        <title>The genome sequence of Colletotrichum cuscutae.</title>
        <authorList>
            <person name="Baroncelli R."/>
        </authorList>
    </citation>
    <scope>NUCLEOTIDE SEQUENCE</scope>
    <source>
        <strain evidence="3">IMI 304802</strain>
    </source>
</reference>
<sequence>MELERVEAVMRRLSINHEAEPLAGKVVSIIVAMISACLLASLFVMRWTSVKDWKALPWTMWLVVLIYFFSFLFVFGTSILQFGFGADLNFDTCSAATLFCLGAYVSTKFIYLFMVDRATNQKKAPKVETLSFQLIRHVGRVRPGCYHELYFVCLDNSRDSPPANSLPSRITHFENGICIIGMEQPVLLPLISFDAAVNVSIRSPRDTHLDLTVTNLSVLMALNGEVAWLCLLCCNTDSLLVFFSALVINWITSPSQESTLRTLTQPSRGISTLRDDAVTIPLDPDGNSTSTRKSWEQRRSKTPTTIGLETAEALDDADTELGERCVRDDDEADADQTFEREGRPLDDEDDIEISAAELRGAQA</sequence>
<keyword evidence="2" id="KW-1133">Transmembrane helix</keyword>
<dbReference type="AlphaFoldDB" id="A0AAJ0DR16"/>
<organism evidence="3 4">
    <name type="scientific">Colletotrichum cuscutae</name>
    <dbReference type="NCBI Taxonomy" id="1209917"/>
    <lineage>
        <taxon>Eukaryota</taxon>
        <taxon>Fungi</taxon>
        <taxon>Dikarya</taxon>
        <taxon>Ascomycota</taxon>
        <taxon>Pezizomycotina</taxon>
        <taxon>Sordariomycetes</taxon>
        <taxon>Hypocreomycetidae</taxon>
        <taxon>Glomerellales</taxon>
        <taxon>Glomerellaceae</taxon>
        <taxon>Colletotrichum</taxon>
        <taxon>Colletotrichum acutatum species complex</taxon>
    </lineage>
</organism>
<dbReference type="PANTHER" id="PTHR38848">
    <property type="entry name" value="G-PROTEIN COUPLED RECEPTORS FAMILY 3 PROFILE DOMAIN-CONTAINING PROTEIN"/>
    <property type="match status" value="1"/>
</dbReference>
<evidence type="ECO:0000256" key="1">
    <source>
        <dbReference type="SAM" id="MobiDB-lite"/>
    </source>
</evidence>
<dbReference type="PANTHER" id="PTHR38848:SF3">
    <property type="entry name" value="G-PROTEIN COUPLED RECEPTORS FAMILY 3 PROFILE DOMAIN-CONTAINING PROTEIN"/>
    <property type="match status" value="1"/>
</dbReference>
<proteinExistence type="predicted"/>
<feature type="transmembrane region" description="Helical" evidence="2">
    <location>
        <begin position="96"/>
        <end position="114"/>
    </location>
</feature>
<dbReference type="Proteomes" id="UP001239213">
    <property type="component" value="Unassembled WGS sequence"/>
</dbReference>
<keyword evidence="2" id="KW-0812">Transmembrane</keyword>
<evidence type="ECO:0000313" key="4">
    <source>
        <dbReference type="Proteomes" id="UP001239213"/>
    </source>
</evidence>
<feature type="region of interest" description="Disordered" evidence="1">
    <location>
        <begin position="280"/>
        <end position="350"/>
    </location>
</feature>
<comment type="caution">
    <text evidence="3">The sequence shown here is derived from an EMBL/GenBank/DDBJ whole genome shotgun (WGS) entry which is preliminary data.</text>
</comment>
<evidence type="ECO:0000313" key="3">
    <source>
        <dbReference type="EMBL" id="KAK1499338.1"/>
    </source>
</evidence>
<dbReference type="EMBL" id="MPDP01000001">
    <property type="protein sequence ID" value="KAK1499338.1"/>
    <property type="molecule type" value="Genomic_DNA"/>
</dbReference>
<keyword evidence="2" id="KW-0472">Membrane</keyword>
<gene>
    <name evidence="3" type="ORF">CCUS01_00062</name>
</gene>
<keyword evidence="4" id="KW-1185">Reference proteome</keyword>
<protein>
    <submittedName>
        <fullName evidence="3">Uncharacterized protein</fullName>
    </submittedName>
</protein>
<feature type="transmembrane region" description="Helical" evidence="2">
    <location>
        <begin position="60"/>
        <end position="84"/>
    </location>
</feature>